<comment type="similarity">
    <text evidence="1">Belongs to the short-chain dehydrogenases/reductases (SDR) family.</text>
</comment>
<evidence type="ECO:0000313" key="2">
    <source>
        <dbReference type="Proteomes" id="UP000887540"/>
    </source>
</evidence>
<accession>A0A914CDZ9</accession>
<reference evidence="3" key="1">
    <citation type="submission" date="2022-11" db="UniProtKB">
        <authorList>
            <consortium name="WormBaseParasite"/>
        </authorList>
    </citation>
    <scope>IDENTIFICATION</scope>
</reference>
<dbReference type="InterPro" id="IPR036291">
    <property type="entry name" value="NAD(P)-bd_dom_sf"/>
</dbReference>
<dbReference type="WBParaSite" id="ACRNAN_Path_930.g3589.t1">
    <property type="protein sequence ID" value="ACRNAN_Path_930.g3589.t1"/>
    <property type="gene ID" value="ACRNAN_Path_930.g3589"/>
</dbReference>
<sequence length="256" mass="27314">MSSSAKFLADRVAIVTASTKGIGFAIAQRLGLDGASVVVSSRQQKHVQEAVSALRLDGINADGLVCHVGNNSDRKKLIDYTIERYGKLDILVSNAAVNPHYGQLLTVTDAQWDKLLSINVKSAFLLAKEALPHLEKSKNGNIVFVSSIAGYSPIEGIGAYSIMKTALIGINKALSQALAEKNIRVNCIAPGIIRTDFSRMLTDNPDNKYDSEKIVPVGRYGEADECAGAVSFLVSDSASYMTGETIGVNGGMHARI</sequence>
<dbReference type="GO" id="GO:0004090">
    <property type="term" value="F:carbonyl reductase (NADPH) activity"/>
    <property type="evidence" value="ECO:0007669"/>
    <property type="project" value="TreeGrafter"/>
</dbReference>
<organism evidence="2 3">
    <name type="scientific">Acrobeloides nanus</name>
    <dbReference type="NCBI Taxonomy" id="290746"/>
    <lineage>
        <taxon>Eukaryota</taxon>
        <taxon>Metazoa</taxon>
        <taxon>Ecdysozoa</taxon>
        <taxon>Nematoda</taxon>
        <taxon>Chromadorea</taxon>
        <taxon>Rhabditida</taxon>
        <taxon>Tylenchina</taxon>
        <taxon>Cephalobomorpha</taxon>
        <taxon>Cephaloboidea</taxon>
        <taxon>Cephalobidae</taxon>
        <taxon>Acrobeloides</taxon>
    </lineage>
</organism>
<name>A0A914CDZ9_9BILA</name>
<evidence type="ECO:0000313" key="3">
    <source>
        <dbReference type="WBParaSite" id="ACRNAN_Path_930.g3589.t1"/>
    </source>
</evidence>
<protein>
    <submittedName>
        <fullName evidence="3">Dehydrogenase/reductase SDR family member 4</fullName>
    </submittedName>
</protein>
<dbReference type="Pfam" id="PF13561">
    <property type="entry name" value="adh_short_C2"/>
    <property type="match status" value="1"/>
</dbReference>
<dbReference type="AlphaFoldDB" id="A0A914CDZ9"/>
<dbReference type="SUPFAM" id="SSF51735">
    <property type="entry name" value="NAD(P)-binding Rossmann-fold domains"/>
    <property type="match status" value="1"/>
</dbReference>
<dbReference type="PRINTS" id="PR00081">
    <property type="entry name" value="GDHRDH"/>
</dbReference>
<dbReference type="PANTHER" id="PTHR43943">
    <property type="entry name" value="DEHYDROGENASE/REDUCTASE (SDR FAMILY) MEMBER 4"/>
    <property type="match status" value="1"/>
</dbReference>
<dbReference type="PANTHER" id="PTHR43943:SF16">
    <property type="entry name" value="DEHYDROGENASES, SHORT CHAIN"/>
    <property type="match status" value="1"/>
</dbReference>
<dbReference type="FunFam" id="3.40.50.720:FF:000084">
    <property type="entry name" value="Short-chain dehydrogenase reductase"/>
    <property type="match status" value="1"/>
</dbReference>
<proteinExistence type="inferred from homology"/>
<keyword evidence="2" id="KW-1185">Reference proteome</keyword>
<dbReference type="InterPro" id="IPR002347">
    <property type="entry name" value="SDR_fam"/>
</dbReference>
<evidence type="ECO:0000256" key="1">
    <source>
        <dbReference type="ARBA" id="ARBA00006484"/>
    </source>
</evidence>
<dbReference type="Gene3D" id="3.40.50.720">
    <property type="entry name" value="NAD(P)-binding Rossmann-like Domain"/>
    <property type="match status" value="1"/>
</dbReference>
<dbReference type="PRINTS" id="PR00080">
    <property type="entry name" value="SDRFAMILY"/>
</dbReference>
<dbReference type="Proteomes" id="UP000887540">
    <property type="component" value="Unplaced"/>
</dbReference>
<dbReference type="NCBIfam" id="NF005559">
    <property type="entry name" value="PRK07231.1"/>
    <property type="match status" value="1"/>
</dbReference>